<dbReference type="PANTHER" id="PTHR40274">
    <property type="entry name" value="VIRGINIAMYCIN B LYASE"/>
    <property type="match status" value="1"/>
</dbReference>
<dbReference type="PANTHER" id="PTHR40274:SF3">
    <property type="entry name" value="VIRGINIAMYCIN B LYASE"/>
    <property type="match status" value="1"/>
</dbReference>
<keyword evidence="3" id="KW-1185">Reference proteome</keyword>
<gene>
    <name evidence="2" type="ORF">BDY17DRAFT_275474</name>
</gene>
<name>A0A6A6Q2R4_9PEZI</name>
<dbReference type="InterPro" id="IPR015943">
    <property type="entry name" value="WD40/YVTN_repeat-like_dom_sf"/>
</dbReference>
<feature type="chain" id="PRO_5025446667" description="SMP-30/Gluconolactonase/LRE-like region domain-containing protein" evidence="1">
    <location>
        <begin position="19"/>
        <end position="358"/>
    </location>
</feature>
<dbReference type="GeneID" id="54472988"/>
<dbReference type="OrthoDB" id="3625478at2759"/>
<feature type="signal peptide" evidence="1">
    <location>
        <begin position="1"/>
        <end position="18"/>
    </location>
</feature>
<dbReference type="EMBL" id="MU001632">
    <property type="protein sequence ID" value="KAF2485953.1"/>
    <property type="molecule type" value="Genomic_DNA"/>
</dbReference>
<evidence type="ECO:0000256" key="1">
    <source>
        <dbReference type="SAM" id="SignalP"/>
    </source>
</evidence>
<keyword evidence="1" id="KW-0732">Signal</keyword>
<dbReference type="Proteomes" id="UP000799767">
    <property type="component" value="Unassembled WGS sequence"/>
</dbReference>
<reference evidence="2" key="1">
    <citation type="journal article" date="2020" name="Stud. Mycol.">
        <title>101 Dothideomycetes genomes: a test case for predicting lifestyles and emergence of pathogens.</title>
        <authorList>
            <person name="Haridas S."/>
            <person name="Albert R."/>
            <person name="Binder M."/>
            <person name="Bloem J."/>
            <person name="Labutti K."/>
            <person name="Salamov A."/>
            <person name="Andreopoulos B."/>
            <person name="Baker S."/>
            <person name="Barry K."/>
            <person name="Bills G."/>
            <person name="Bluhm B."/>
            <person name="Cannon C."/>
            <person name="Castanera R."/>
            <person name="Culley D."/>
            <person name="Daum C."/>
            <person name="Ezra D."/>
            <person name="Gonzalez J."/>
            <person name="Henrissat B."/>
            <person name="Kuo A."/>
            <person name="Liang C."/>
            <person name="Lipzen A."/>
            <person name="Lutzoni F."/>
            <person name="Magnuson J."/>
            <person name="Mondo S."/>
            <person name="Nolan M."/>
            <person name="Ohm R."/>
            <person name="Pangilinan J."/>
            <person name="Park H.-J."/>
            <person name="Ramirez L."/>
            <person name="Alfaro M."/>
            <person name="Sun H."/>
            <person name="Tritt A."/>
            <person name="Yoshinaga Y."/>
            <person name="Zwiers L.-H."/>
            <person name="Turgeon B."/>
            <person name="Goodwin S."/>
            <person name="Spatafora J."/>
            <person name="Crous P."/>
            <person name="Grigoriev I."/>
        </authorList>
    </citation>
    <scope>NUCLEOTIDE SEQUENCE</scope>
    <source>
        <strain evidence="2">CBS 113389</strain>
    </source>
</reference>
<dbReference type="RefSeq" id="XP_033592522.1">
    <property type="nucleotide sequence ID" value="XM_033731986.1"/>
</dbReference>
<dbReference type="InterPro" id="IPR051344">
    <property type="entry name" value="Vgb"/>
</dbReference>
<proteinExistence type="predicted"/>
<organism evidence="2 3">
    <name type="scientific">Neohortaea acidophila</name>
    <dbReference type="NCBI Taxonomy" id="245834"/>
    <lineage>
        <taxon>Eukaryota</taxon>
        <taxon>Fungi</taxon>
        <taxon>Dikarya</taxon>
        <taxon>Ascomycota</taxon>
        <taxon>Pezizomycotina</taxon>
        <taxon>Dothideomycetes</taxon>
        <taxon>Dothideomycetidae</taxon>
        <taxon>Mycosphaerellales</taxon>
        <taxon>Teratosphaeriaceae</taxon>
        <taxon>Neohortaea</taxon>
    </lineage>
</organism>
<dbReference type="AlphaFoldDB" id="A0A6A6Q2R4"/>
<accession>A0A6A6Q2R4</accession>
<evidence type="ECO:0000313" key="3">
    <source>
        <dbReference type="Proteomes" id="UP000799767"/>
    </source>
</evidence>
<protein>
    <recommendedName>
        <fullName evidence="4">SMP-30/Gluconolactonase/LRE-like region domain-containing protein</fullName>
    </recommendedName>
</protein>
<evidence type="ECO:0000313" key="2">
    <source>
        <dbReference type="EMBL" id="KAF2485953.1"/>
    </source>
</evidence>
<evidence type="ECO:0008006" key="4">
    <source>
        <dbReference type="Google" id="ProtNLM"/>
    </source>
</evidence>
<sequence length="358" mass="38315">MPRLSPLVGAALAATAFAAPTAAPSKFTYYNLTTPLAAPCDLNTGPDGNIYASTFLANKLVEVDITSANPTLTEITIPYTLPQLPDSALPARLQGAGSCVVQPGADGNVYLATGVRNQLAQYNPQTKKFKFFENSGGTAGNLQPFNDAWPTETGLWFTQTTANVLTFFDYATEQMTSYEVPTPLSSPVGVYVVPSGDVWICEFVGQKIAKFDPTTKQFTEYPVPLTLLGPAVVRAFTGGKYLWFTAIATNAIGRIDITTGAFKTYLDTANVGVPIEDTNDKNGNVWFSTALSNTLNYITPSTGKITAIPQPDSGITSLPVSLPPVANIAVHYVSQDNSIWFTQLAANRVGRYQLSGNQ</sequence>
<dbReference type="Gene3D" id="2.130.10.10">
    <property type="entry name" value="YVTN repeat-like/Quinoprotein amine dehydrogenase"/>
    <property type="match status" value="2"/>
</dbReference>
<dbReference type="SUPFAM" id="SSF101898">
    <property type="entry name" value="NHL repeat"/>
    <property type="match status" value="1"/>
</dbReference>
<dbReference type="Pfam" id="PF24684">
    <property type="entry name" value="Vgb_lyase"/>
    <property type="match status" value="1"/>
</dbReference>